<dbReference type="PANTHER" id="PTHR30204">
    <property type="entry name" value="REDOX-CYCLING DRUG-SENSING TRANSCRIPTIONAL ACTIVATOR SOXR"/>
    <property type="match status" value="1"/>
</dbReference>
<dbReference type="GeneID" id="96597969"/>
<dbReference type="Pfam" id="PF13411">
    <property type="entry name" value="MerR_1"/>
    <property type="match status" value="1"/>
</dbReference>
<dbReference type="PRINTS" id="PR00040">
    <property type="entry name" value="HTHMERR"/>
</dbReference>
<dbReference type="Gene3D" id="6.10.250.360">
    <property type="match status" value="1"/>
</dbReference>
<dbReference type="InterPro" id="IPR047057">
    <property type="entry name" value="MerR_fam"/>
</dbReference>
<name>A0A0K9FCC9_9BACI</name>
<dbReference type="PROSITE" id="PS50937">
    <property type="entry name" value="HTH_MERR_2"/>
    <property type="match status" value="1"/>
</dbReference>
<dbReference type="InterPro" id="IPR000551">
    <property type="entry name" value="MerR-type_HTH_dom"/>
</dbReference>
<dbReference type="SMART" id="SM00422">
    <property type="entry name" value="HTH_MERR"/>
    <property type="match status" value="1"/>
</dbReference>
<dbReference type="Proteomes" id="UP000037326">
    <property type="component" value="Unassembled WGS sequence"/>
</dbReference>
<evidence type="ECO:0000259" key="2">
    <source>
        <dbReference type="PROSITE" id="PS50937"/>
    </source>
</evidence>
<dbReference type="AlphaFoldDB" id="A0A0K9FCC9"/>
<proteinExistence type="predicted"/>
<dbReference type="SUPFAM" id="SSF46955">
    <property type="entry name" value="Putative DNA-binding domain"/>
    <property type="match status" value="1"/>
</dbReference>
<feature type="domain" description="HTH merR-type" evidence="2">
    <location>
        <begin position="6"/>
        <end position="75"/>
    </location>
</feature>
<dbReference type="GO" id="GO:0003700">
    <property type="term" value="F:DNA-binding transcription factor activity"/>
    <property type="evidence" value="ECO:0007669"/>
    <property type="project" value="InterPro"/>
</dbReference>
<reference evidence="4" key="1">
    <citation type="submission" date="2015-07" db="EMBL/GenBank/DDBJ databases">
        <authorList>
            <consortium name="Consortium for Microbial Forensics and Genomics (microFORGE)"/>
            <person name="Knight B.M."/>
            <person name="Roberts D.P."/>
            <person name="Lin D."/>
            <person name="Hari K."/>
            <person name="Fletcher J."/>
            <person name="Melcher U."/>
            <person name="Blagden T."/>
            <person name="Winegar R.A."/>
        </authorList>
    </citation>
    <scope>NUCLEOTIDE SEQUENCE [LARGE SCALE GENOMIC DNA]</scope>
    <source>
        <strain evidence="4">DSM 23493</strain>
    </source>
</reference>
<comment type="caution">
    <text evidence="3">The sequence shown here is derived from an EMBL/GenBank/DDBJ whole genome shotgun (WGS) entry which is preliminary data.</text>
</comment>
<evidence type="ECO:0000313" key="4">
    <source>
        <dbReference type="Proteomes" id="UP000037326"/>
    </source>
</evidence>
<evidence type="ECO:0000313" key="3">
    <source>
        <dbReference type="EMBL" id="KMY31878.1"/>
    </source>
</evidence>
<dbReference type="OrthoDB" id="1894615at2"/>
<dbReference type="Gene3D" id="1.10.1660.10">
    <property type="match status" value="1"/>
</dbReference>
<sequence length="257" mass="29600">MSGKGIFTIGELVQKSGVSIRTLRYYDSIDLLKPSDYTEGGHRLYSTEGLSTLQNIKSLQFLGLSLKEIKDVLQKNTVKGEIILKSLNDQKQLFEAKKLEIINVLSDLNHLIETVKDEEIINIEIFCAMLQKLMFAENTETWFKEHFSDITDELFSINKSEEIDLDKKWTKVLSEIKHLTFTEAIPSTKEAQETVKTLLQLMNETVKGNLDMMEKKLPFTESLKFPNPFTEKEQIFLKEAISIYQNNCYNTQATIQN</sequence>
<dbReference type="InterPro" id="IPR009061">
    <property type="entry name" value="DNA-bd_dom_put_sf"/>
</dbReference>
<dbReference type="GO" id="GO:0003677">
    <property type="term" value="F:DNA binding"/>
    <property type="evidence" value="ECO:0007669"/>
    <property type="project" value="UniProtKB-KW"/>
</dbReference>
<dbReference type="PATRIC" id="fig|582475.4.peg.821"/>
<protein>
    <submittedName>
        <fullName evidence="3">MerR family transcriptional regulator</fullName>
    </submittedName>
</protein>
<dbReference type="EMBL" id="LFXJ01000005">
    <property type="protein sequence ID" value="KMY31878.1"/>
    <property type="molecule type" value="Genomic_DNA"/>
</dbReference>
<evidence type="ECO:0000256" key="1">
    <source>
        <dbReference type="ARBA" id="ARBA00023125"/>
    </source>
</evidence>
<accession>A0A0K9FCC9</accession>
<dbReference type="RefSeq" id="WP_049664696.1">
    <property type="nucleotide sequence ID" value="NZ_JBIVOC010000022.1"/>
</dbReference>
<keyword evidence="1" id="KW-0238">DNA-binding</keyword>
<gene>
    <name evidence="3" type="ORF">ACZ11_06725</name>
</gene>
<dbReference type="CDD" id="cd01106">
    <property type="entry name" value="HTH_TipAL-Mta"/>
    <property type="match status" value="1"/>
</dbReference>
<dbReference type="PANTHER" id="PTHR30204:SF96">
    <property type="entry name" value="CHROMOSOME-ANCHORING PROTEIN RACA"/>
    <property type="match status" value="1"/>
</dbReference>
<organism evidence="3 4">
    <name type="scientific">Lysinibacillus xylanilyticus</name>
    <dbReference type="NCBI Taxonomy" id="582475"/>
    <lineage>
        <taxon>Bacteria</taxon>
        <taxon>Bacillati</taxon>
        <taxon>Bacillota</taxon>
        <taxon>Bacilli</taxon>
        <taxon>Bacillales</taxon>
        <taxon>Bacillaceae</taxon>
        <taxon>Lysinibacillus</taxon>
    </lineage>
</organism>